<protein>
    <recommendedName>
        <fullName evidence="4">Altered inheritance of mitochondria protein 11</fullName>
    </recommendedName>
</protein>
<evidence type="ECO:0000256" key="4">
    <source>
        <dbReference type="RuleBase" id="RU367098"/>
    </source>
</evidence>
<gene>
    <name evidence="4" type="primary">AIM11</name>
    <name evidence="5" type="ORF">B0A55_08072</name>
</gene>
<comment type="similarity">
    <text evidence="4">Belongs to the AIM11 family.</text>
</comment>
<keyword evidence="6" id="KW-1185">Reference proteome</keyword>
<evidence type="ECO:0000256" key="2">
    <source>
        <dbReference type="ARBA" id="ARBA00022989"/>
    </source>
</evidence>
<dbReference type="PANTHER" id="PTHR39136">
    <property type="entry name" value="ALTERED INHERITANCE OF MITOCHONDRIA PROTEIN 11"/>
    <property type="match status" value="1"/>
</dbReference>
<evidence type="ECO:0000256" key="3">
    <source>
        <dbReference type="ARBA" id="ARBA00023136"/>
    </source>
</evidence>
<comment type="caution">
    <text evidence="5">The sequence shown here is derived from an EMBL/GenBank/DDBJ whole genome shotgun (WGS) entry which is preliminary data.</text>
</comment>
<accession>A0A4V5NF93</accession>
<name>A0A4V5NF93_9PEZI</name>
<evidence type="ECO:0000313" key="5">
    <source>
        <dbReference type="EMBL" id="TKA69979.1"/>
    </source>
</evidence>
<dbReference type="InterPro" id="IPR038814">
    <property type="entry name" value="AIM11"/>
</dbReference>
<comment type="subcellular location">
    <subcellularLocation>
        <location evidence="4">Membrane</location>
        <topology evidence="4">Multi-pass membrane protein</topology>
    </subcellularLocation>
</comment>
<dbReference type="GO" id="GO:0005739">
    <property type="term" value="C:mitochondrion"/>
    <property type="evidence" value="ECO:0007669"/>
    <property type="project" value="TreeGrafter"/>
</dbReference>
<reference evidence="5 6" key="1">
    <citation type="submission" date="2017-03" db="EMBL/GenBank/DDBJ databases">
        <title>Genomes of endolithic fungi from Antarctica.</title>
        <authorList>
            <person name="Coleine C."/>
            <person name="Masonjones S."/>
            <person name="Stajich J.E."/>
        </authorList>
    </citation>
    <scope>NUCLEOTIDE SEQUENCE [LARGE SCALE GENOMIC DNA]</scope>
    <source>
        <strain evidence="5 6">CCFEE 5184</strain>
    </source>
</reference>
<sequence length="202" mass="22109">MSLWDTYFAPGDLRRRQQLEAAPPLSTPDQDAATKAANDRLDAPPQRINAAHRQRRQDALLYGGVLFTLLSLLITRRSLQRKKLPFPKTFEASNAPPPKSDGAMDAAEALGLATLSTLSIAMLAAGAGSKWFDIADIEDLRDGVRRGVGFDVYGGDSEADKEMEGWIADVLSRKDGEGGLKESIASKLKELEDIEKRKGEKR</sequence>
<keyword evidence="1 4" id="KW-0812">Transmembrane</keyword>
<dbReference type="PANTHER" id="PTHR39136:SF1">
    <property type="entry name" value="ALTERED INHERITANCE OF MITOCHONDRIA PROTEIN 11"/>
    <property type="match status" value="1"/>
</dbReference>
<dbReference type="GO" id="GO:0016020">
    <property type="term" value="C:membrane"/>
    <property type="evidence" value="ECO:0007669"/>
    <property type="project" value="UniProtKB-SubCell"/>
</dbReference>
<dbReference type="EMBL" id="NAJQ01000420">
    <property type="protein sequence ID" value="TKA69979.1"/>
    <property type="molecule type" value="Genomic_DNA"/>
</dbReference>
<keyword evidence="2 4" id="KW-1133">Transmembrane helix</keyword>
<organism evidence="5 6">
    <name type="scientific">Friedmanniomyces simplex</name>
    <dbReference type="NCBI Taxonomy" id="329884"/>
    <lineage>
        <taxon>Eukaryota</taxon>
        <taxon>Fungi</taxon>
        <taxon>Dikarya</taxon>
        <taxon>Ascomycota</taxon>
        <taxon>Pezizomycotina</taxon>
        <taxon>Dothideomycetes</taxon>
        <taxon>Dothideomycetidae</taxon>
        <taxon>Mycosphaerellales</taxon>
        <taxon>Teratosphaeriaceae</taxon>
        <taxon>Friedmanniomyces</taxon>
    </lineage>
</organism>
<dbReference type="AlphaFoldDB" id="A0A4V5NF93"/>
<dbReference type="OrthoDB" id="3558022at2759"/>
<keyword evidence="3 4" id="KW-0472">Membrane</keyword>
<feature type="transmembrane region" description="Helical" evidence="4">
    <location>
        <begin position="59"/>
        <end position="75"/>
    </location>
</feature>
<proteinExistence type="inferred from homology"/>
<evidence type="ECO:0000256" key="1">
    <source>
        <dbReference type="ARBA" id="ARBA00022692"/>
    </source>
</evidence>
<dbReference type="STRING" id="329884.A0A4V5NF93"/>
<evidence type="ECO:0000313" key="6">
    <source>
        <dbReference type="Proteomes" id="UP000309340"/>
    </source>
</evidence>
<dbReference type="Proteomes" id="UP000309340">
    <property type="component" value="Unassembled WGS sequence"/>
</dbReference>